<protein>
    <submittedName>
        <fullName evidence="1">Uncharacterized protein</fullName>
    </submittedName>
</protein>
<organism evidence="1 2">
    <name type="scientific">Candidatus Methylumidiphilus alinenensis</name>
    <dbReference type="NCBI Taxonomy" id="2202197"/>
    <lineage>
        <taxon>Bacteria</taxon>
        <taxon>Pseudomonadati</taxon>
        <taxon>Pseudomonadota</taxon>
        <taxon>Gammaproteobacteria</taxon>
        <taxon>Methylococcales</taxon>
        <taxon>Candidatus Methylumidiphilus</taxon>
    </lineage>
</organism>
<evidence type="ECO:0000313" key="2">
    <source>
        <dbReference type="Proteomes" id="UP000249396"/>
    </source>
</evidence>
<evidence type="ECO:0000313" key="1">
    <source>
        <dbReference type="EMBL" id="PZN68983.1"/>
    </source>
</evidence>
<sequence>MTIQEGWVRCAYLLRCAYERKCLVRSAYPRVKVGTAMRTSGSLSFTQIGVRAANRLKQIINDNEKKISGNHEFAKGDAE</sequence>
<dbReference type="Proteomes" id="UP000249396">
    <property type="component" value="Unassembled WGS sequence"/>
</dbReference>
<comment type="caution">
    <text evidence="1">The sequence shown here is derived from an EMBL/GenBank/DDBJ whole genome shotgun (WGS) entry which is preliminary data.</text>
</comment>
<reference evidence="1 2" key="1">
    <citation type="journal article" date="2018" name="Aquat. Microb. Ecol.">
        <title>Gammaproteobacterial methanotrophs dominate.</title>
        <authorList>
            <person name="Rissanen A.J."/>
            <person name="Saarenheimo J."/>
            <person name="Tiirola M."/>
            <person name="Peura S."/>
            <person name="Aalto S.L."/>
            <person name="Karvinen A."/>
            <person name="Nykanen H."/>
        </authorList>
    </citation>
    <scope>NUCLEOTIDE SEQUENCE [LARGE SCALE GENOMIC DNA]</scope>
    <source>
        <strain evidence="1">AMbin10</strain>
    </source>
</reference>
<dbReference type="AlphaFoldDB" id="A0A2W4Q9P0"/>
<accession>A0A2W4Q9P0</accession>
<proteinExistence type="predicted"/>
<name>A0A2W4Q9P0_9GAMM</name>
<gene>
    <name evidence="1" type="ORF">DM484_30560</name>
</gene>
<dbReference type="EMBL" id="QJPH01000590">
    <property type="protein sequence ID" value="PZN68983.1"/>
    <property type="molecule type" value="Genomic_DNA"/>
</dbReference>